<dbReference type="PANTHER" id="PTHR47947">
    <property type="entry name" value="CYTOCHROME P450 82C3-RELATED"/>
    <property type="match status" value="1"/>
</dbReference>
<keyword evidence="2 7" id="KW-0349">Heme</keyword>
<comment type="similarity">
    <text evidence="1">Belongs to the cytochrome P450 family.</text>
</comment>
<dbReference type="GO" id="GO:0046872">
    <property type="term" value="F:metal ion binding"/>
    <property type="evidence" value="ECO:0007669"/>
    <property type="project" value="UniProtKB-KW"/>
</dbReference>
<keyword evidence="9" id="KW-1185">Reference proteome</keyword>
<dbReference type="GO" id="GO:0004497">
    <property type="term" value="F:monooxygenase activity"/>
    <property type="evidence" value="ECO:0007669"/>
    <property type="project" value="UniProtKB-KW"/>
</dbReference>
<evidence type="ECO:0000256" key="5">
    <source>
        <dbReference type="ARBA" id="ARBA00023004"/>
    </source>
</evidence>
<evidence type="ECO:0000256" key="4">
    <source>
        <dbReference type="ARBA" id="ARBA00023002"/>
    </source>
</evidence>
<evidence type="ECO:0000256" key="1">
    <source>
        <dbReference type="ARBA" id="ARBA00010617"/>
    </source>
</evidence>
<organism evidence="8 9">
    <name type="scientific">Eucalyptus globulus</name>
    <name type="common">Tasmanian blue gum</name>
    <dbReference type="NCBI Taxonomy" id="34317"/>
    <lineage>
        <taxon>Eukaryota</taxon>
        <taxon>Viridiplantae</taxon>
        <taxon>Streptophyta</taxon>
        <taxon>Embryophyta</taxon>
        <taxon>Tracheophyta</taxon>
        <taxon>Spermatophyta</taxon>
        <taxon>Magnoliopsida</taxon>
        <taxon>eudicotyledons</taxon>
        <taxon>Gunneridae</taxon>
        <taxon>Pentapetalae</taxon>
        <taxon>rosids</taxon>
        <taxon>malvids</taxon>
        <taxon>Myrtales</taxon>
        <taxon>Myrtaceae</taxon>
        <taxon>Myrtoideae</taxon>
        <taxon>Eucalypteae</taxon>
        <taxon>Eucalyptus</taxon>
    </lineage>
</organism>
<reference evidence="8 9" key="1">
    <citation type="submission" date="2024-11" db="EMBL/GenBank/DDBJ databases">
        <title>Chromosome-level genome assembly of Eucalyptus globulus Labill. provides insights into its genome evolution.</title>
        <authorList>
            <person name="Li X."/>
        </authorList>
    </citation>
    <scope>NUCLEOTIDE SEQUENCE [LARGE SCALE GENOMIC DNA]</scope>
    <source>
        <strain evidence="8">CL2024</strain>
        <tissue evidence="8">Fresh tender leaves</tissue>
    </source>
</reference>
<evidence type="ECO:0008006" key="10">
    <source>
        <dbReference type="Google" id="ProtNLM"/>
    </source>
</evidence>
<evidence type="ECO:0000256" key="2">
    <source>
        <dbReference type="ARBA" id="ARBA00022617"/>
    </source>
</evidence>
<accession>A0ABD3JC98</accession>
<protein>
    <recommendedName>
        <fullName evidence="10">Cytochrome P450</fullName>
    </recommendedName>
</protein>
<dbReference type="InterPro" id="IPR002401">
    <property type="entry name" value="Cyt_P450_E_grp-I"/>
</dbReference>
<dbReference type="Gene3D" id="1.10.630.10">
    <property type="entry name" value="Cytochrome P450"/>
    <property type="match status" value="1"/>
</dbReference>
<proteinExistence type="inferred from homology"/>
<keyword evidence="5 7" id="KW-0408">Iron</keyword>
<keyword evidence="3 7" id="KW-0479">Metal-binding</keyword>
<sequence length="445" mass="49757">MADATLYAIIIPLLSLIYSPLLPKKKTQEPPARPSFSPDHRTLYNLSNKHGPIMFLWFGVCRVVVVSSLPLAEECFTKNDIMLTNCPQLSFGKHIAYDHTTLNALPYGAEWRNLRKIATTEVLSAHSLNILSCIRRDEVDWLMLRLVRNGFGDFHRVELKTLFMEIMFNVIMRMISGKWYYGEGVSVGRGQGKGVPGDNQQIAANGGTSYEGFKKMIARLGKRADAFIQNLVGEHRRRKGDPEFTDSMISHLLRLQGAQPENYSDLMIKALVLVILVGGIDPSSLTLEWAMTNLLNSPDKFKKAPDEIDSIIGHDRLMDTTVPLLLPHESSADCTTGEYMVPCGTIALVNAWAIHRDPELWEDPKAFKPEPFEGGNGEKHQKLVLPFGLERRACPGAPLAQRVMGLTLGLLLQCFDWKRVSKEEIDMTKGKGVTMPKVVPFGINV</sequence>
<name>A0ABD3JC98_EUCGL</name>
<dbReference type="InterPro" id="IPR050651">
    <property type="entry name" value="Plant_Cytochrome_P450_Monoox"/>
</dbReference>
<evidence type="ECO:0000256" key="6">
    <source>
        <dbReference type="ARBA" id="ARBA00023033"/>
    </source>
</evidence>
<comment type="caution">
    <text evidence="8">The sequence shown here is derived from an EMBL/GenBank/DDBJ whole genome shotgun (WGS) entry which is preliminary data.</text>
</comment>
<dbReference type="SUPFAM" id="SSF48264">
    <property type="entry name" value="Cytochrome P450"/>
    <property type="match status" value="1"/>
</dbReference>
<evidence type="ECO:0000256" key="7">
    <source>
        <dbReference type="PIRSR" id="PIRSR602401-1"/>
    </source>
</evidence>
<dbReference type="InterPro" id="IPR001128">
    <property type="entry name" value="Cyt_P450"/>
</dbReference>
<keyword evidence="4" id="KW-0560">Oxidoreductase</keyword>
<dbReference type="InterPro" id="IPR036396">
    <property type="entry name" value="Cyt_P450_sf"/>
</dbReference>
<evidence type="ECO:0000256" key="3">
    <source>
        <dbReference type="ARBA" id="ARBA00022723"/>
    </source>
</evidence>
<dbReference type="PRINTS" id="PR00463">
    <property type="entry name" value="EP450I"/>
</dbReference>
<dbReference type="PANTHER" id="PTHR47947:SF24">
    <property type="entry name" value="ISOFLAVONE 2'-HYDROXYLASE-LIKE"/>
    <property type="match status" value="1"/>
</dbReference>
<evidence type="ECO:0000313" key="8">
    <source>
        <dbReference type="EMBL" id="KAL3722040.1"/>
    </source>
</evidence>
<dbReference type="EMBL" id="JBJKBG010000009">
    <property type="protein sequence ID" value="KAL3722040.1"/>
    <property type="molecule type" value="Genomic_DNA"/>
</dbReference>
<dbReference type="Pfam" id="PF00067">
    <property type="entry name" value="p450"/>
    <property type="match status" value="3"/>
</dbReference>
<comment type="cofactor">
    <cofactor evidence="7">
        <name>heme</name>
        <dbReference type="ChEBI" id="CHEBI:30413"/>
    </cofactor>
</comment>
<dbReference type="Proteomes" id="UP001634007">
    <property type="component" value="Unassembled WGS sequence"/>
</dbReference>
<feature type="binding site" description="axial binding residue" evidence="7">
    <location>
        <position position="394"/>
    </location>
    <ligand>
        <name>heme</name>
        <dbReference type="ChEBI" id="CHEBI:30413"/>
    </ligand>
    <ligandPart>
        <name>Fe</name>
        <dbReference type="ChEBI" id="CHEBI:18248"/>
    </ligandPart>
</feature>
<evidence type="ECO:0000313" key="9">
    <source>
        <dbReference type="Proteomes" id="UP001634007"/>
    </source>
</evidence>
<gene>
    <name evidence="8" type="ORF">ACJRO7_034398</name>
</gene>
<dbReference type="AlphaFoldDB" id="A0ABD3JC98"/>
<keyword evidence="6" id="KW-0503">Monooxygenase</keyword>